<dbReference type="CDD" id="cd07381">
    <property type="entry name" value="MPP_CapA"/>
    <property type="match status" value="1"/>
</dbReference>
<dbReference type="SMART" id="SM00854">
    <property type="entry name" value="PGA_cap"/>
    <property type="match status" value="1"/>
</dbReference>
<dbReference type="Gene3D" id="3.60.21.10">
    <property type="match status" value="1"/>
</dbReference>
<sequence>MESRTQKQLEEKKNIRKTWITLGVLTVLTIASFSYLMNWLNKKDNPELSAPPVEVSPKGSSGAAPGNNLVNGSTGNTDSALNGNAKDPAPAADAADSGKQTVKLSFVGDVMFGSKVEDILKKNGWDYPYRYVKDYLSKADITVANLETPITMRGSAQSKDYVYRSSPQALPALQAAGIDLVNTANNHILDYGPEGLLDTLDELDKIGMKRVGTGRNSDEAYQSVIMERNGIKIAFLGFSRVAENTDWYAGKNKPGVAESYSTKLPLEAIAKARAEADLVVVIAHWGVERKDRPVKDQTDLAHKYIDEGADLVIASHPHVVQGFEVYKGKWIAYSLGNFIFTTNEEPATWESMVLHAECTKERTCELQMVPILTKWAQPVRMTDEDGAKLFDKLSSLSINAKVDKEGNITEGPPPPQPTPTPTPKPAAPTKKPSGTDTKKDQGAPSQKSGITSDNGSTKSSGNNTGSATSKPGEPQQTVKPKGSTSPKPTPTPTATPKPKTSAKPKPTPTPDSDNKDP</sequence>
<protein>
    <submittedName>
        <fullName evidence="5">CapA family protein</fullName>
    </submittedName>
</protein>
<name>A0ABW3UEQ4_9BACL</name>
<feature type="compositionally biased region" description="Pro residues" evidence="2">
    <location>
        <begin position="411"/>
        <end position="426"/>
    </location>
</feature>
<feature type="region of interest" description="Disordered" evidence="2">
    <location>
        <begin position="404"/>
        <end position="517"/>
    </location>
</feature>
<evidence type="ECO:0000256" key="3">
    <source>
        <dbReference type="SAM" id="Phobius"/>
    </source>
</evidence>
<accession>A0ABW3UEQ4</accession>
<feature type="compositionally biased region" description="Low complexity" evidence="2">
    <location>
        <begin position="85"/>
        <end position="95"/>
    </location>
</feature>
<dbReference type="EMBL" id="JBHTLU010000007">
    <property type="protein sequence ID" value="MFD1219014.1"/>
    <property type="molecule type" value="Genomic_DNA"/>
</dbReference>
<evidence type="ECO:0000256" key="2">
    <source>
        <dbReference type="SAM" id="MobiDB-lite"/>
    </source>
</evidence>
<feature type="compositionally biased region" description="Low complexity" evidence="2">
    <location>
        <begin position="451"/>
        <end position="469"/>
    </location>
</feature>
<feature type="transmembrane region" description="Helical" evidence="3">
    <location>
        <begin position="20"/>
        <end position="40"/>
    </location>
</feature>
<dbReference type="Pfam" id="PF09587">
    <property type="entry name" value="PGA_cap"/>
    <property type="match status" value="1"/>
</dbReference>
<proteinExistence type="inferred from homology"/>
<evidence type="ECO:0000259" key="4">
    <source>
        <dbReference type="SMART" id="SM00854"/>
    </source>
</evidence>
<evidence type="ECO:0000313" key="6">
    <source>
        <dbReference type="Proteomes" id="UP001597180"/>
    </source>
</evidence>
<evidence type="ECO:0000313" key="5">
    <source>
        <dbReference type="EMBL" id="MFD1219014.1"/>
    </source>
</evidence>
<keyword evidence="3" id="KW-0472">Membrane</keyword>
<dbReference type="InterPro" id="IPR052169">
    <property type="entry name" value="CW_Biosynth-Accessory"/>
</dbReference>
<dbReference type="RefSeq" id="WP_345591367.1">
    <property type="nucleotide sequence ID" value="NZ_BAABJG010000027.1"/>
</dbReference>
<dbReference type="PANTHER" id="PTHR33393">
    <property type="entry name" value="POLYGLUTAMINE SYNTHESIS ACCESSORY PROTEIN RV0574C-RELATED"/>
    <property type="match status" value="1"/>
</dbReference>
<comment type="caution">
    <text evidence="5">The sequence shown here is derived from an EMBL/GenBank/DDBJ whole genome shotgun (WGS) entry which is preliminary data.</text>
</comment>
<dbReference type="Proteomes" id="UP001597180">
    <property type="component" value="Unassembled WGS sequence"/>
</dbReference>
<keyword evidence="3" id="KW-0812">Transmembrane</keyword>
<organism evidence="5 6">
    <name type="scientific">Paenibacillus vulneris</name>
    <dbReference type="NCBI Taxonomy" id="1133364"/>
    <lineage>
        <taxon>Bacteria</taxon>
        <taxon>Bacillati</taxon>
        <taxon>Bacillota</taxon>
        <taxon>Bacilli</taxon>
        <taxon>Bacillales</taxon>
        <taxon>Paenibacillaceae</taxon>
        <taxon>Paenibacillus</taxon>
    </lineage>
</organism>
<keyword evidence="6" id="KW-1185">Reference proteome</keyword>
<feature type="region of interest" description="Disordered" evidence="2">
    <location>
        <begin position="50"/>
        <end position="96"/>
    </location>
</feature>
<dbReference type="SUPFAM" id="SSF56300">
    <property type="entry name" value="Metallo-dependent phosphatases"/>
    <property type="match status" value="1"/>
</dbReference>
<reference evidence="6" key="1">
    <citation type="journal article" date="2019" name="Int. J. Syst. Evol. Microbiol.">
        <title>The Global Catalogue of Microorganisms (GCM) 10K type strain sequencing project: providing services to taxonomists for standard genome sequencing and annotation.</title>
        <authorList>
            <consortium name="The Broad Institute Genomics Platform"/>
            <consortium name="The Broad Institute Genome Sequencing Center for Infectious Disease"/>
            <person name="Wu L."/>
            <person name="Ma J."/>
        </authorList>
    </citation>
    <scope>NUCLEOTIDE SEQUENCE [LARGE SCALE GENOMIC DNA]</scope>
    <source>
        <strain evidence="6">CCUG 53270</strain>
    </source>
</reference>
<feature type="domain" description="Capsule synthesis protein CapA" evidence="4">
    <location>
        <begin position="103"/>
        <end position="342"/>
    </location>
</feature>
<dbReference type="InterPro" id="IPR029052">
    <property type="entry name" value="Metallo-depent_PP-like"/>
</dbReference>
<gene>
    <name evidence="5" type="ORF">ACFQ4B_02675</name>
</gene>
<evidence type="ECO:0000256" key="1">
    <source>
        <dbReference type="ARBA" id="ARBA00005662"/>
    </source>
</evidence>
<comment type="similarity">
    <text evidence="1">Belongs to the CapA family.</text>
</comment>
<keyword evidence="3" id="KW-1133">Transmembrane helix</keyword>
<dbReference type="InterPro" id="IPR019079">
    <property type="entry name" value="Capsule_synth_CapA"/>
</dbReference>
<dbReference type="PANTHER" id="PTHR33393:SF13">
    <property type="entry name" value="PGA BIOSYNTHESIS PROTEIN CAPA"/>
    <property type="match status" value="1"/>
</dbReference>
<feature type="compositionally biased region" description="Polar residues" evidence="2">
    <location>
        <begin position="68"/>
        <end position="82"/>
    </location>
</feature>